<dbReference type="PROSITE" id="PS51781">
    <property type="entry name" value="SH3B"/>
    <property type="match status" value="4"/>
</dbReference>
<reference evidence="6 8" key="1">
    <citation type="submission" date="2020-12" db="EMBL/GenBank/DDBJ databases">
        <title>strain FJAT-54423T represents a novel species of the genus Brevibacillus.</title>
        <authorList>
            <person name="Tang R."/>
        </authorList>
    </citation>
    <scope>NUCLEOTIDE SEQUENCE [LARGE SCALE GENOMIC DNA]</scope>
    <source>
        <strain evidence="6 8">FJAT-54423</strain>
    </source>
</reference>
<dbReference type="Pfam" id="PF08239">
    <property type="entry name" value="SH3_3"/>
    <property type="match status" value="4"/>
</dbReference>
<proteinExistence type="predicted"/>
<dbReference type="GO" id="GO:0071555">
    <property type="term" value="P:cell wall organization"/>
    <property type="evidence" value="ECO:0007669"/>
    <property type="project" value="UniProtKB-KW"/>
</dbReference>
<dbReference type="EMBL" id="CP073708">
    <property type="protein sequence ID" value="QUO40328.1"/>
    <property type="molecule type" value="Genomic_DNA"/>
</dbReference>
<feature type="compositionally biased region" description="Low complexity" evidence="3">
    <location>
        <begin position="186"/>
        <end position="205"/>
    </location>
</feature>
<dbReference type="PANTHER" id="PTHR34408">
    <property type="entry name" value="FAMILY PROTEIN, PUTATIVE-RELATED"/>
    <property type="match status" value="1"/>
</dbReference>
<evidence type="ECO:0000256" key="3">
    <source>
        <dbReference type="SAM" id="MobiDB-lite"/>
    </source>
</evidence>
<evidence type="ECO:0000256" key="4">
    <source>
        <dbReference type="SAM" id="SignalP"/>
    </source>
</evidence>
<keyword evidence="4" id="KW-0732">Signal</keyword>
<accession>A0A7T5JML6</accession>
<feature type="chain" id="PRO_5033019557" evidence="4">
    <location>
        <begin position="28"/>
        <end position="648"/>
    </location>
</feature>
<dbReference type="Gene3D" id="2.30.30.40">
    <property type="entry name" value="SH3 Domains"/>
    <property type="match status" value="4"/>
</dbReference>
<feature type="domain" description="SH3b" evidence="5">
    <location>
        <begin position="390"/>
        <end position="452"/>
    </location>
</feature>
<dbReference type="RefSeq" id="WP_198826873.1">
    <property type="nucleotide sequence ID" value="NZ_CP066308.1"/>
</dbReference>
<dbReference type="SUPFAM" id="SSF50044">
    <property type="entry name" value="SH3-domain"/>
    <property type="match status" value="1"/>
</dbReference>
<name>A0A7T5JML6_9BACL</name>
<dbReference type="PANTHER" id="PTHR34408:SF1">
    <property type="entry name" value="GLYCOSYL HYDROLASE FAMILY 19 DOMAIN-CONTAINING PROTEIN HI_1415"/>
    <property type="match status" value="1"/>
</dbReference>
<evidence type="ECO:0000259" key="5">
    <source>
        <dbReference type="PROSITE" id="PS51781"/>
    </source>
</evidence>
<dbReference type="SMART" id="SM00287">
    <property type="entry name" value="SH3b"/>
    <property type="match status" value="5"/>
</dbReference>
<dbReference type="Proteomes" id="UP000677234">
    <property type="component" value="Chromosome"/>
</dbReference>
<dbReference type="Gene3D" id="3.40.630.40">
    <property type="entry name" value="Zn-dependent exopeptidases"/>
    <property type="match status" value="1"/>
</dbReference>
<feature type="signal peptide" evidence="4">
    <location>
        <begin position="1"/>
        <end position="27"/>
    </location>
</feature>
<dbReference type="Proteomes" id="UP000595847">
    <property type="component" value="Chromosome"/>
</dbReference>
<keyword evidence="9" id="KW-1185">Reference proteome</keyword>
<evidence type="ECO:0000313" key="8">
    <source>
        <dbReference type="Proteomes" id="UP000595847"/>
    </source>
</evidence>
<evidence type="ECO:0000313" key="6">
    <source>
        <dbReference type="EMBL" id="QQE73247.1"/>
    </source>
</evidence>
<dbReference type="CDD" id="cd02696">
    <property type="entry name" value="MurNAc-LAA"/>
    <property type="match status" value="1"/>
</dbReference>
<dbReference type="InterPro" id="IPR036028">
    <property type="entry name" value="SH3-like_dom_sf"/>
</dbReference>
<gene>
    <name evidence="6" type="ORF">JD108_15220</name>
    <name evidence="7" type="ORF">KDJ56_15165</name>
</gene>
<sequence>MFLRKQLLRTLLAVTFAVSLPAASVWAAGAIQVKVDNMNVRSGPSTQEQVVTTLPVNTVLPVISEKGDWYQIRLPNGKTGWVANWLVSETAAKTPAAAKPAAQPGSAVKPAAPAVPAPAAKSQIESNTDNLNVRSGPGQTHSILQTINPGSRYTVLQKSGDWYQIQLSASSKGWVAAWLVTEHPPGNAPSAPAAGSTPSPAQTAPGPSSGAGQAVQNGTALTLDYNPYVYPAPDLSLPAIGQLHSGMTITVSSQQNGWIQFAYDGVPAWIPKAGTVHASSPSTDQGDGHDIGGDIGTDTEVPGPGGAVVQPDTAAALPKPTAIVQTDGLNLRSEASTASSVLGTLKIGTTLTVLEKQADWYKVQTADGKTGWVAGWLVTVKQPEMPAPAGPHVHVLNPDTNVRSGPGTEHEIVRQMQPGEKYPILKREGDWFQLSFPDGTSGYVAGWLVSAVGVPAIVKTNELVGKVIVIDPGHGGNDNGATGSSFSTLEKTVNLQVGMILRHKLEAAGAKVIMTRSDDRKLTLQQRVDVAIQNNADIFVSIHHNTHPNSMTNGTIIFHYNRGNSGKLASLVQNEVVKATNYKDLQSRFGNYYVLRENPVTSILAEIGFLSNYNEEIKLRSEKQQELAADGLFKGILQYFSSLNTSEG</sequence>
<dbReference type="InterPro" id="IPR052354">
    <property type="entry name" value="Cell_Wall_Dynamics_Protein"/>
</dbReference>
<keyword evidence="1" id="KW-0378">Hydrolase</keyword>
<dbReference type="InterPro" id="IPR003646">
    <property type="entry name" value="SH3-like_bac-type"/>
</dbReference>
<keyword evidence="2" id="KW-0961">Cell wall biogenesis/degradation</keyword>
<feature type="domain" description="SH3b" evidence="5">
    <location>
        <begin position="319"/>
        <end position="381"/>
    </location>
</feature>
<dbReference type="GO" id="GO:0009253">
    <property type="term" value="P:peptidoglycan catabolic process"/>
    <property type="evidence" value="ECO:0007669"/>
    <property type="project" value="InterPro"/>
</dbReference>
<dbReference type="EMBL" id="CP066308">
    <property type="protein sequence ID" value="QQE73247.1"/>
    <property type="molecule type" value="Genomic_DNA"/>
</dbReference>
<organism evidence="6 8">
    <name type="scientific">Brevibacillus composti</name>
    <dbReference type="NCBI Taxonomy" id="2796470"/>
    <lineage>
        <taxon>Bacteria</taxon>
        <taxon>Bacillati</taxon>
        <taxon>Bacillota</taxon>
        <taxon>Bacilli</taxon>
        <taxon>Bacillales</taxon>
        <taxon>Paenibacillaceae</taxon>
        <taxon>Brevibacillus</taxon>
    </lineage>
</organism>
<feature type="domain" description="SH3b" evidence="5">
    <location>
        <begin position="120"/>
        <end position="183"/>
    </location>
</feature>
<evidence type="ECO:0000313" key="9">
    <source>
        <dbReference type="Proteomes" id="UP000677234"/>
    </source>
</evidence>
<dbReference type="Pfam" id="PF01520">
    <property type="entry name" value="Amidase_3"/>
    <property type="match status" value="1"/>
</dbReference>
<evidence type="ECO:0000313" key="7">
    <source>
        <dbReference type="EMBL" id="QUO40328.1"/>
    </source>
</evidence>
<feature type="region of interest" description="Disordered" evidence="3">
    <location>
        <begin position="186"/>
        <end position="214"/>
    </location>
</feature>
<dbReference type="AlphaFoldDB" id="A0A7T5JML6"/>
<evidence type="ECO:0000256" key="2">
    <source>
        <dbReference type="ARBA" id="ARBA00023316"/>
    </source>
</evidence>
<dbReference type="SUPFAM" id="SSF53187">
    <property type="entry name" value="Zn-dependent exopeptidases"/>
    <property type="match status" value="1"/>
</dbReference>
<dbReference type="SMART" id="SM00646">
    <property type="entry name" value="Ami_3"/>
    <property type="match status" value="1"/>
</dbReference>
<feature type="domain" description="SH3b" evidence="5">
    <location>
        <begin position="28"/>
        <end position="90"/>
    </location>
</feature>
<evidence type="ECO:0000256" key="1">
    <source>
        <dbReference type="ARBA" id="ARBA00022801"/>
    </source>
</evidence>
<dbReference type="GO" id="GO:0008745">
    <property type="term" value="F:N-acetylmuramoyl-L-alanine amidase activity"/>
    <property type="evidence" value="ECO:0007669"/>
    <property type="project" value="InterPro"/>
</dbReference>
<reference evidence="7" key="2">
    <citation type="submission" date="2021-04" db="EMBL/GenBank/DDBJ databases">
        <title>Brevibacillus composti FJAT-54423, complete genome.</title>
        <authorList>
            <person name="Tang R."/>
        </authorList>
    </citation>
    <scope>NUCLEOTIDE SEQUENCE</scope>
    <source>
        <strain evidence="7">FJAT-54424</strain>
    </source>
</reference>
<dbReference type="InterPro" id="IPR002508">
    <property type="entry name" value="MurNAc-LAA_cat"/>
</dbReference>
<protein>
    <submittedName>
        <fullName evidence="6">SH3 domain-containing protein</fullName>
    </submittedName>
</protein>
<dbReference type="KEGG" id="bcop:JD108_15220"/>